<keyword evidence="3" id="KW-1185">Reference proteome</keyword>
<proteinExistence type="predicted"/>
<feature type="compositionally biased region" description="Polar residues" evidence="1">
    <location>
        <begin position="13"/>
        <end position="26"/>
    </location>
</feature>
<evidence type="ECO:0000313" key="2">
    <source>
        <dbReference type="EMBL" id="CAB0012314.1"/>
    </source>
</evidence>
<reference evidence="2 3" key="1">
    <citation type="submission" date="2020-02" db="EMBL/GenBank/DDBJ databases">
        <authorList>
            <person name="Ferguson B K."/>
        </authorList>
    </citation>
    <scope>NUCLEOTIDE SEQUENCE [LARGE SCALE GENOMIC DNA]</scope>
</reference>
<evidence type="ECO:0000256" key="1">
    <source>
        <dbReference type="SAM" id="MobiDB-lite"/>
    </source>
</evidence>
<gene>
    <name evidence="2" type="ORF">NTEN_LOCUS17069</name>
</gene>
<dbReference type="EMBL" id="CADCXU010025247">
    <property type="protein sequence ID" value="CAB0012314.1"/>
    <property type="molecule type" value="Genomic_DNA"/>
</dbReference>
<sequence length="52" mass="5886">MNLSLGEMRVRTGEQQPSVDMGTTENNRGVKLAYDLPRRSANNDFRAFPIKC</sequence>
<feature type="region of interest" description="Disordered" evidence="1">
    <location>
        <begin position="1"/>
        <end position="26"/>
    </location>
</feature>
<accession>A0A6H5H7K8</accession>
<dbReference type="AlphaFoldDB" id="A0A6H5H7K8"/>
<evidence type="ECO:0000313" key="3">
    <source>
        <dbReference type="Proteomes" id="UP000479000"/>
    </source>
</evidence>
<protein>
    <submittedName>
        <fullName evidence="2">Uncharacterized protein</fullName>
    </submittedName>
</protein>
<organism evidence="2 3">
    <name type="scientific">Nesidiocoris tenuis</name>
    <dbReference type="NCBI Taxonomy" id="355587"/>
    <lineage>
        <taxon>Eukaryota</taxon>
        <taxon>Metazoa</taxon>
        <taxon>Ecdysozoa</taxon>
        <taxon>Arthropoda</taxon>
        <taxon>Hexapoda</taxon>
        <taxon>Insecta</taxon>
        <taxon>Pterygota</taxon>
        <taxon>Neoptera</taxon>
        <taxon>Paraneoptera</taxon>
        <taxon>Hemiptera</taxon>
        <taxon>Heteroptera</taxon>
        <taxon>Panheteroptera</taxon>
        <taxon>Cimicomorpha</taxon>
        <taxon>Miridae</taxon>
        <taxon>Dicyphina</taxon>
        <taxon>Nesidiocoris</taxon>
    </lineage>
</organism>
<name>A0A6H5H7K8_9HEMI</name>
<dbReference type="Proteomes" id="UP000479000">
    <property type="component" value="Unassembled WGS sequence"/>
</dbReference>